<keyword evidence="12" id="KW-1185">Reference proteome</keyword>
<keyword evidence="4" id="KW-0677">Repeat</keyword>
<feature type="signal peptide" evidence="9">
    <location>
        <begin position="1"/>
        <end position="16"/>
    </location>
</feature>
<keyword evidence="5" id="KW-0256">Endoplasmic reticulum</keyword>
<dbReference type="GO" id="GO:0032933">
    <property type="term" value="P:SREBP signaling pathway"/>
    <property type="evidence" value="ECO:0007669"/>
    <property type="project" value="InterPro"/>
</dbReference>
<gene>
    <name evidence="11" type="ORF">QCA50_012613</name>
</gene>
<keyword evidence="7 8" id="KW-0472">Membrane</keyword>
<evidence type="ECO:0000259" key="10">
    <source>
        <dbReference type="PROSITE" id="PS50156"/>
    </source>
</evidence>
<dbReference type="EMBL" id="JASBNA010000026">
    <property type="protein sequence ID" value="KAK7684289.1"/>
    <property type="molecule type" value="Genomic_DNA"/>
</dbReference>
<reference evidence="11 12" key="1">
    <citation type="submission" date="2022-09" db="EMBL/GenBank/DDBJ databases">
        <authorList>
            <person name="Palmer J.M."/>
        </authorList>
    </citation>
    <scope>NUCLEOTIDE SEQUENCE [LARGE SCALE GENOMIC DNA]</scope>
    <source>
        <strain evidence="11 12">DSM 7382</strain>
    </source>
</reference>
<feature type="transmembrane region" description="Helical" evidence="8">
    <location>
        <begin position="149"/>
        <end position="176"/>
    </location>
</feature>
<dbReference type="GO" id="GO:0045540">
    <property type="term" value="P:regulation of cholesterol biosynthetic process"/>
    <property type="evidence" value="ECO:0007669"/>
    <property type="project" value="TreeGrafter"/>
</dbReference>
<dbReference type="InterPro" id="IPR000731">
    <property type="entry name" value="SSD"/>
</dbReference>
<organism evidence="11 12">
    <name type="scientific">Cerrena zonata</name>
    <dbReference type="NCBI Taxonomy" id="2478898"/>
    <lineage>
        <taxon>Eukaryota</taxon>
        <taxon>Fungi</taxon>
        <taxon>Dikarya</taxon>
        <taxon>Basidiomycota</taxon>
        <taxon>Agaricomycotina</taxon>
        <taxon>Agaricomycetes</taxon>
        <taxon>Polyporales</taxon>
        <taxon>Cerrenaceae</taxon>
        <taxon>Cerrena</taxon>
    </lineage>
</organism>
<dbReference type="GO" id="GO:0032936">
    <property type="term" value="C:SREBP-SCAP complex"/>
    <property type="evidence" value="ECO:0007669"/>
    <property type="project" value="TreeGrafter"/>
</dbReference>
<evidence type="ECO:0000256" key="3">
    <source>
        <dbReference type="ARBA" id="ARBA00022574"/>
    </source>
</evidence>
<dbReference type="Proteomes" id="UP001385951">
    <property type="component" value="Unassembled WGS sequence"/>
</dbReference>
<protein>
    <submittedName>
        <fullName evidence="11">3-hydroxy-3-methylglutaryl-coenzyme A reductase</fullName>
    </submittedName>
</protein>
<dbReference type="GO" id="GO:0000139">
    <property type="term" value="C:Golgi membrane"/>
    <property type="evidence" value="ECO:0007669"/>
    <property type="project" value="UniProtKB-SubCell"/>
</dbReference>
<comment type="subcellular location">
    <subcellularLocation>
        <location evidence="1">Endoplasmic reticulum</location>
    </subcellularLocation>
    <subcellularLocation>
        <location evidence="2">Golgi apparatus membrane</location>
    </subcellularLocation>
</comment>
<accession>A0AAW0FYX2</accession>
<sequence>MHSTFLHLFFSSCALAGSNFWLSTSIFLSSCFTFLFTLQLCRFFGIPLDPIALTEALPFLVCTVGFGKPLHLAREVMKHEYIFTPLPSSSLRPAVSGQPQHISMKPAGEVVLEALDRAGNSIVRDYALEIAVMLVGAYSRVGGLKEFCALASLAMTLDCVMLGTFYTAVLTVMVGVRRIKMVRTLKKEQELNSAIGAFKPPEHSAEHALNTSLNTGLNTVLRLPNRDICHGNSDPKMGFIDPLRCFLSIPAVIL</sequence>
<evidence type="ECO:0000313" key="12">
    <source>
        <dbReference type="Proteomes" id="UP001385951"/>
    </source>
</evidence>
<proteinExistence type="predicted"/>
<keyword evidence="8" id="KW-1133">Transmembrane helix</keyword>
<comment type="caution">
    <text evidence="11">The sequence shown here is derived from an EMBL/GenBank/DDBJ whole genome shotgun (WGS) entry which is preliminary data.</text>
</comment>
<keyword evidence="8" id="KW-0812">Transmembrane</keyword>
<dbReference type="GO" id="GO:0032934">
    <property type="term" value="F:sterol binding"/>
    <property type="evidence" value="ECO:0007669"/>
    <property type="project" value="InterPro"/>
</dbReference>
<dbReference type="Pfam" id="PF12349">
    <property type="entry name" value="Sterol-sensing"/>
    <property type="match status" value="1"/>
</dbReference>
<evidence type="ECO:0000256" key="4">
    <source>
        <dbReference type="ARBA" id="ARBA00022737"/>
    </source>
</evidence>
<dbReference type="PANTHER" id="PTHR46378:SF1">
    <property type="entry name" value="STEROL REGULATORY ELEMENT-BINDING PROTEIN CLEAVAGE-ACTIVATING PROTEIN"/>
    <property type="match status" value="1"/>
</dbReference>
<evidence type="ECO:0000256" key="8">
    <source>
        <dbReference type="SAM" id="Phobius"/>
    </source>
</evidence>
<feature type="domain" description="SSD" evidence="10">
    <location>
        <begin position="1"/>
        <end position="172"/>
    </location>
</feature>
<keyword evidence="3" id="KW-0853">WD repeat</keyword>
<evidence type="ECO:0000256" key="5">
    <source>
        <dbReference type="ARBA" id="ARBA00022824"/>
    </source>
</evidence>
<evidence type="ECO:0000256" key="9">
    <source>
        <dbReference type="SAM" id="SignalP"/>
    </source>
</evidence>
<dbReference type="PROSITE" id="PS50156">
    <property type="entry name" value="SSD"/>
    <property type="match status" value="1"/>
</dbReference>
<feature type="transmembrane region" description="Helical" evidence="8">
    <location>
        <begin position="126"/>
        <end position="143"/>
    </location>
</feature>
<dbReference type="AlphaFoldDB" id="A0AAW0FYX2"/>
<evidence type="ECO:0000256" key="2">
    <source>
        <dbReference type="ARBA" id="ARBA00004394"/>
    </source>
</evidence>
<feature type="chain" id="PRO_5044012997" evidence="9">
    <location>
        <begin position="17"/>
        <end position="254"/>
    </location>
</feature>
<name>A0AAW0FYX2_9APHY</name>
<dbReference type="InterPro" id="IPR030225">
    <property type="entry name" value="SCAP"/>
</dbReference>
<evidence type="ECO:0000256" key="1">
    <source>
        <dbReference type="ARBA" id="ARBA00004240"/>
    </source>
</evidence>
<evidence type="ECO:0000256" key="6">
    <source>
        <dbReference type="ARBA" id="ARBA00023034"/>
    </source>
</evidence>
<keyword evidence="9" id="KW-0732">Signal</keyword>
<keyword evidence="6" id="KW-0333">Golgi apparatus</keyword>
<dbReference type="InterPro" id="IPR053958">
    <property type="entry name" value="HMGCR/SNAP/NPC1-like_SSD"/>
</dbReference>
<dbReference type="GO" id="GO:0005789">
    <property type="term" value="C:endoplasmic reticulum membrane"/>
    <property type="evidence" value="ECO:0007669"/>
    <property type="project" value="InterPro"/>
</dbReference>
<feature type="transmembrane region" description="Helical" evidence="8">
    <location>
        <begin position="26"/>
        <end position="45"/>
    </location>
</feature>
<evidence type="ECO:0000313" key="11">
    <source>
        <dbReference type="EMBL" id="KAK7684289.1"/>
    </source>
</evidence>
<evidence type="ECO:0000256" key="7">
    <source>
        <dbReference type="ARBA" id="ARBA00023136"/>
    </source>
</evidence>
<dbReference type="PANTHER" id="PTHR46378">
    <property type="entry name" value="STEROL REGULATORY ELEMENT-BINDING PROTEIN CLEAVAGE-ACTIVATING PROTEIN"/>
    <property type="match status" value="1"/>
</dbReference>